<dbReference type="Proteomes" id="UP001626550">
    <property type="component" value="Unassembled WGS sequence"/>
</dbReference>
<protein>
    <recommendedName>
        <fullName evidence="2">Quinolinate phosphoribosyl transferase N-terminal domain-containing protein</fullName>
    </recommendedName>
</protein>
<dbReference type="Pfam" id="PF02749">
    <property type="entry name" value="QRPTase_N"/>
    <property type="match status" value="1"/>
</dbReference>
<organism evidence="3 4">
    <name type="scientific">Cichlidogyrus casuarinus</name>
    <dbReference type="NCBI Taxonomy" id="1844966"/>
    <lineage>
        <taxon>Eukaryota</taxon>
        <taxon>Metazoa</taxon>
        <taxon>Spiralia</taxon>
        <taxon>Lophotrochozoa</taxon>
        <taxon>Platyhelminthes</taxon>
        <taxon>Monogenea</taxon>
        <taxon>Monopisthocotylea</taxon>
        <taxon>Dactylogyridea</taxon>
        <taxon>Ancyrocephalidae</taxon>
        <taxon>Cichlidogyrus</taxon>
    </lineage>
</organism>
<evidence type="ECO:0000313" key="4">
    <source>
        <dbReference type="Proteomes" id="UP001626550"/>
    </source>
</evidence>
<dbReference type="InterPro" id="IPR022412">
    <property type="entry name" value="Quinolinate_PRibosylTrfase_N"/>
</dbReference>
<feature type="region of interest" description="Disordered" evidence="1">
    <location>
        <begin position="313"/>
        <end position="373"/>
    </location>
</feature>
<keyword evidence="4" id="KW-1185">Reference proteome</keyword>
<evidence type="ECO:0000313" key="3">
    <source>
        <dbReference type="EMBL" id="KAL3312315.1"/>
    </source>
</evidence>
<reference evidence="3 4" key="1">
    <citation type="submission" date="2024-11" db="EMBL/GenBank/DDBJ databases">
        <title>Adaptive evolution of stress response genes in parasites aligns with host niche diversity.</title>
        <authorList>
            <person name="Hahn C."/>
            <person name="Resl P."/>
        </authorList>
    </citation>
    <scope>NUCLEOTIDE SEQUENCE [LARGE SCALE GENOMIC DNA]</scope>
    <source>
        <strain evidence="3">EGGRZ-B1_66</strain>
        <tissue evidence="3">Body</tissue>
    </source>
</reference>
<dbReference type="AlphaFoldDB" id="A0ABD2PY13"/>
<feature type="domain" description="Quinolinate phosphoribosyl transferase N-terminal" evidence="2">
    <location>
        <begin position="34"/>
        <end position="109"/>
    </location>
</feature>
<dbReference type="Gene3D" id="3.90.1170.20">
    <property type="entry name" value="Quinolinate phosphoribosyl transferase, N-terminal domain"/>
    <property type="match status" value="1"/>
</dbReference>
<dbReference type="InterPro" id="IPR037128">
    <property type="entry name" value="Quinolinate_PRibosylTase_N_sf"/>
</dbReference>
<evidence type="ECO:0000259" key="2">
    <source>
        <dbReference type="Pfam" id="PF02749"/>
    </source>
</evidence>
<proteinExistence type="predicted"/>
<accession>A0ABD2PY13</accession>
<dbReference type="EMBL" id="JBJKFK010001750">
    <property type="protein sequence ID" value="KAL3312315.1"/>
    <property type="molecule type" value="Genomic_DNA"/>
</dbReference>
<dbReference type="SUPFAM" id="SSF54675">
    <property type="entry name" value="Nicotinate/Quinolinate PRTase N-terminal domain-like"/>
    <property type="match status" value="1"/>
</dbReference>
<evidence type="ECO:0000256" key="1">
    <source>
        <dbReference type="SAM" id="MobiDB-lite"/>
    </source>
</evidence>
<name>A0ABD2PY13_9PLAT</name>
<sequence>MPIHAPLNNQSVKNLVCDIVERSGTPFIIDESFLPDSEVELSFRSNTSGAIFAGYPFIVAVAEVFDCSVERLFEEGNEVPKDDDIVVLRGNFSNLVQVEHHVMEIISKTCSLATSATRVLKAFEESGCKKAAFVKPFEYSPCMRILEEYSLGRGGLQDNPIAPVIPQCVMSNFPSVSALVDNLVQCKGVEFNRVWLECSTEKELNEARAITRVKQVIINIGHSFECKRATELAKSFKQVDQNRKVAAFVPRAYLENAFKNIDLSPYDYICCKGIIKPIAKISFSSYFQGKSNSTKKEETIKPVAVIVSSPNAAKRTEPMPNQADSPKRAKVTPQTQQKFKKPITNFTPNNNNNNNNMNNRPPRPQLPTSFTTYRGSALIPPSGRFPCPSLSIVQIALLILLGHCTRLVSRRHRSSSNNNNLVRFVAPDVPVSFNSARTSATPAVPAFNLALYMTTNYLFIL</sequence>
<gene>
    <name evidence="3" type="ORF">Ciccas_009094</name>
</gene>
<comment type="caution">
    <text evidence="3">The sequence shown here is derived from an EMBL/GenBank/DDBJ whole genome shotgun (WGS) entry which is preliminary data.</text>
</comment>
<feature type="compositionally biased region" description="Low complexity" evidence="1">
    <location>
        <begin position="348"/>
        <end position="360"/>
    </location>
</feature>